<reference evidence="2" key="1">
    <citation type="submission" date="2020-12" db="EMBL/GenBank/DDBJ databases">
        <title>Metabolic potential, ecology and presence of endohyphal bacteria is reflected in genomic diversity of Mucoromycotina.</title>
        <authorList>
            <person name="Muszewska A."/>
            <person name="Okrasinska A."/>
            <person name="Steczkiewicz K."/>
            <person name="Drgas O."/>
            <person name="Orlowska M."/>
            <person name="Perlinska-Lenart U."/>
            <person name="Aleksandrzak-Piekarczyk T."/>
            <person name="Szatraj K."/>
            <person name="Zielenkiewicz U."/>
            <person name="Pilsyk S."/>
            <person name="Malc E."/>
            <person name="Mieczkowski P."/>
            <person name="Kruszewska J.S."/>
            <person name="Biernat P."/>
            <person name="Pawlowska J."/>
        </authorList>
    </citation>
    <scope>NUCLEOTIDE SEQUENCE</scope>
    <source>
        <strain evidence="2">CBS 226.32</strain>
    </source>
</reference>
<name>A0A8H7RA85_9FUNG</name>
<dbReference type="Gene3D" id="2.40.50.140">
    <property type="entry name" value="Nucleic acid-binding proteins"/>
    <property type="match status" value="1"/>
</dbReference>
<dbReference type="SUPFAM" id="SSF50249">
    <property type="entry name" value="Nucleic acid-binding proteins"/>
    <property type="match status" value="1"/>
</dbReference>
<evidence type="ECO:0000313" key="2">
    <source>
        <dbReference type="EMBL" id="KAG2207431.1"/>
    </source>
</evidence>
<dbReference type="InterPro" id="IPR012340">
    <property type="entry name" value="NA-bd_OB-fold"/>
</dbReference>
<protein>
    <submittedName>
        <fullName evidence="2">Uncharacterized protein</fullName>
    </submittedName>
</protein>
<evidence type="ECO:0000256" key="1">
    <source>
        <dbReference type="SAM" id="Coils"/>
    </source>
</evidence>
<accession>A0A8H7RA85</accession>
<keyword evidence="3" id="KW-1185">Reference proteome</keyword>
<dbReference type="Proteomes" id="UP000650833">
    <property type="component" value="Unassembled WGS sequence"/>
</dbReference>
<sequence>MNFVDDQDLIKIKNANIHKMPILHYDRNGFRTSIRLVKDNNDYYNVHVTDEAMLEFIATQLQENDKVSVMGEFSIEHWKNRIGNPYHTTHIQAHYLQINDTVSFEYNPDPAIHLQFRLMVYLAQNLPDTSKVFTSFDAKTIDDMIKKVVVNIYPNDKKRHSVDNLRASREKVRKTLKQQSDNELKNIQQSNMDLLKKLTDYQD</sequence>
<dbReference type="AlphaFoldDB" id="A0A8H7RA85"/>
<feature type="coiled-coil region" evidence="1">
    <location>
        <begin position="162"/>
        <end position="197"/>
    </location>
</feature>
<keyword evidence="1" id="KW-0175">Coiled coil</keyword>
<organism evidence="2 3">
    <name type="scientific">Mucor plumbeus</name>
    <dbReference type="NCBI Taxonomy" id="97098"/>
    <lineage>
        <taxon>Eukaryota</taxon>
        <taxon>Fungi</taxon>
        <taxon>Fungi incertae sedis</taxon>
        <taxon>Mucoromycota</taxon>
        <taxon>Mucoromycotina</taxon>
        <taxon>Mucoromycetes</taxon>
        <taxon>Mucorales</taxon>
        <taxon>Mucorineae</taxon>
        <taxon>Mucoraceae</taxon>
        <taxon>Mucor</taxon>
    </lineage>
</organism>
<proteinExistence type="predicted"/>
<comment type="caution">
    <text evidence="2">The sequence shown here is derived from an EMBL/GenBank/DDBJ whole genome shotgun (WGS) entry which is preliminary data.</text>
</comment>
<evidence type="ECO:0000313" key="3">
    <source>
        <dbReference type="Proteomes" id="UP000650833"/>
    </source>
</evidence>
<dbReference type="EMBL" id="JAEPRC010000129">
    <property type="protein sequence ID" value="KAG2207431.1"/>
    <property type="molecule type" value="Genomic_DNA"/>
</dbReference>
<dbReference type="OrthoDB" id="2247203at2759"/>
<gene>
    <name evidence="2" type="ORF">INT46_001017</name>
</gene>